<dbReference type="SUPFAM" id="SSF47473">
    <property type="entry name" value="EF-hand"/>
    <property type="match status" value="1"/>
</dbReference>
<comment type="similarity">
    <text evidence="1">Belongs to the TPPP family.</text>
</comment>
<dbReference type="GO" id="GO:0046785">
    <property type="term" value="P:microtubule polymerization"/>
    <property type="evidence" value="ECO:0007669"/>
    <property type="project" value="InterPro"/>
</dbReference>
<gene>
    <name evidence="2" type="ORF">WN51_03183</name>
</gene>
<evidence type="ECO:0000256" key="1">
    <source>
        <dbReference type="ARBA" id="ARBA00010994"/>
    </source>
</evidence>
<reference evidence="2 3" key="1">
    <citation type="submission" date="2015-07" db="EMBL/GenBank/DDBJ databases">
        <title>The genome of Melipona quadrifasciata.</title>
        <authorList>
            <person name="Pan H."/>
            <person name="Kapheim K."/>
        </authorList>
    </citation>
    <scope>NUCLEOTIDE SEQUENCE [LARGE SCALE GENOMIC DNA]</scope>
    <source>
        <strain evidence="2">0111107301</strain>
        <tissue evidence="2">Whole body</tissue>
    </source>
</reference>
<evidence type="ECO:0008006" key="4">
    <source>
        <dbReference type="Google" id="ProtNLM"/>
    </source>
</evidence>
<dbReference type="AlphaFoldDB" id="A0A0M8ZVL3"/>
<dbReference type="Gene3D" id="1.10.238.10">
    <property type="entry name" value="EF-hand"/>
    <property type="match status" value="1"/>
</dbReference>
<dbReference type="InterPro" id="IPR008907">
    <property type="entry name" value="TPP/p25"/>
</dbReference>
<evidence type="ECO:0000313" key="3">
    <source>
        <dbReference type="Proteomes" id="UP000053105"/>
    </source>
</evidence>
<protein>
    <recommendedName>
        <fullName evidence="4">TPPP family protein</fullName>
    </recommendedName>
</protein>
<organism evidence="2 3">
    <name type="scientific">Melipona quadrifasciata</name>
    <dbReference type="NCBI Taxonomy" id="166423"/>
    <lineage>
        <taxon>Eukaryota</taxon>
        <taxon>Metazoa</taxon>
        <taxon>Ecdysozoa</taxon>
        <taxon>Arthropoda</taxon>
        <taxon>Hexapoda</taxon>
        <taxon>Insecta</taxon>
        <taxon>Pterygota</taxon>
        <taxon>Neoptera</taxon>
        <taxon>Endopterygota</taxon>
        <taxon>Hymenoptera</taxon>
        <taxon>Apocrita</taxon>
        <taxon>Aculeata</taxon>
        <taxon>Apoidea</taxon>
        <taxon>Anthophila</taxon>
        <taxon>Apidae</taxon>
        <taxon>Melipona</taxon>
    </lineage>
</organism>
<proteinExistence type="inferred from homology"/>
<accession>A0A0M8ZVL3</accession>
<dbReference type="Pfam" id="PF05517">
    <property type="entry name" value="p25-alpha"/>
    <property type="match status" value="1"/>
</dbReference>
<dbReference type="InterPro" id="IPR011992">
    <property type="entry name" value="EF-hand-dom_pair"/>
</dbReference>
<keyword evidence="3" id="KW-1185">Reference proteome</keyword>
<dbReference type="GO" id="GO:0015631">
    <property type="term" value="F:tubulin binding"/>
    <property type="evidence" value="ECO:0007669"/>
    <property type="project" value="InterPro"/>
</dbReference>
<dbReference type="OrthoDB" id="548799at2759"/>
<name>A0A0M8ZVL3_9HYME</name>
<dbReference type="EMBL" id="KQ435826">
    <property type="protein sequence ID" value="KOX72035.1"/>
    <property type="molecule type" value="Genomic_DNA"/>
</dbReference>
<evidence type="ECO:0000313" key="2">
    <source>
        <dbReference type="EMBL" id="KOX72035.1"/>
    </source>
</evidence>
<sequence length="114" mass="13457">MTEDFFFKKKDEPEIIPLHEMFKAYCEMDVISFEQNVDLLPLSQSDKWLISARILDMVTLTTTDTGLAFFTFRKRALSFEEYLQYLKDLAESKNIDFEEMKYKMQTCGKPKKAA</sequence>
<dbReference type="Proteomes" id="UP000053105">
    <property type="component" value="Unassembled WGS sequence"/>
</dbReference>